<dbReference type="Gene3D" id="3.30.70.260">
    <property type="match status" value="1"/>
</dbReference>
<evidence type="ECO:0000313" key="1">
    <source>
        <dbReference type="EMBL" id="SKA81003.1"/>
    </source>
</evidence>
<dbReference type="Proteomes" id="UP000190027">
    <property type="component" value="Unassembled WGS sequence"/>
</dbReference>
<dbReference type="EMBL" id="FUYC01000004">
    <property type="protein sequence ID" value="SKA81003.1"/>
    <property type="molecule type" value="Genomic_DNA"/>
</dbReference>
<keyword evidence="2" id="KW-1185">Reference proteome</keyword>
<dbReference type="OrthoDB" id="5616097at2"/>
<evidence type="ECO:0000313" key="2">
    <source>
        <dbReference type="Proteomes" id="UP000190027"/>
    </source>
</evidence>
<dbReference type="AlphaFoldDB" id="A0A1T4WUG7"/>
<dbReference type="SUPFAM" id="SSF117991">
    <property type="entry name" value="YbeD/HP0495-like"/>
    <property type="match status" value="1"/>
</dbReference>
<dbReference type="InterPro" id="IPR007454">
    <property type="entry name" value="UPF0250_YbeD-like"/>
</dbReference>
<evidence type="ECO:0008006" key="3">
    <source>
        <dbReference type="Google" id="ProtNLM"/>
    </source>
</evidence>
<protein>
    <recommendedName>
        <fullName evidence="3">DUF493 domain-containing protein</fullName>
    </recommendedName>
</protein>
<reference evidence="1 2" key="1">
    <citation type="submission" date="2017-02" db="EMBL/GenBank/DDBJ databases">
        <authorList>
            <person name="Peterson S.W."/>
        </authorList>
    </citation>
    <scope>NUCLEOTIDE SEQUENCE [LARGE SCALE GENOMIC DNA]</scope>
    <source>
        <strain evidence="1 2">DSM 16080</strain>
    </source>
</reference>
<dbReference type="STRING" id="1121449.SAMN02745704_01428"/>
<accession>A0A1T4WUG7</accession>
<sequence length="87" mass="9878">MSETTFDSFRDTLNECHEWPCKYTFKFIGPEACAREAADLFPKESVSKRPSRTGKYIGVTAEITVQCAEDVLDVYRKAHNIKGLICL</sequence>
<name>A0A1T4WUG7_9BACT</name>
<dbReference type="InterPro" id="IPR027471">
    <property type="entry name" value="YbeD-like_sf"/>
</dbReference>
<dbReference type="RefSeq" id="WP_078716996.1">
    <property type="nucleotide sequence ID" value="NZ_FUYC01000004.1"/>
</dbReference>
<organism evidence="1 2">
    <name type="scientific">Paucidesulfovibrio gracilis DSM 16080</name>
    <dbReference type="NCBI Taxonomy" id="1121449"/>
    <lineage>
        <taxon>Bacteria</taxon>
        <taxon>Pseudomonadati</taxon>
        <taxon>Thermodesulfobacteriota</taxon>
        <taxon>Desulfovibrionia</taxon>
        <taxon>Desulfovibrionales</taxon>
        <taxon>Desulfovibrionaceae</taxon>
        <taxon>Paucidesulfovibrio</taxon>
    </lineage>
</organism>
<dbReference type="Pfam" id="PF04359">
    <property type="entry name" value="DUF493"/>
    <property type="match status" value="1"/>
</dbReference>
<proteinExistence type="predicted"/>
<gene>
    <name evidence="1" type="ORF">SAMN02745704_01428</name>
</gene>